<dbReference type="RefSeq" id="WP_162277476.1">
    <property type="nucleotide sequence ID" value="NZ_FOBB01000001.1"/>
</dbReference>
<keyword evidence="4" id="KW-0472">Membrane</keyword>
<gene>
    <name evidence="8" type="ORF">SAMN04488505_1011080</name>
</gene>
<comment type="subcellular location">
    <subcellularLocation>
        <location evidence="1">Cell outer membrane</location>
    </subcellularLocation>
</comment>
<proteinExistence type="inferred from homology"/>
<evidence type="ECO:0000256" key="2">
    <source>
        <dbReference type="ARBA" id="ARBA00006275"/>
    </source>
</evidence>
<dbReference type="OrthoDB" id="1080118at2"/>
<reference evidence="8 9" key="1">
    <citation type="submission" date="2016-10" db="EMBL/GenBank/DDBJ databases">
        <authorList>
            <person name="de Groot N.N."/>
        </authorList>
    </citation>
    <scope>NUCLEOTIDE SEQUENCE [LARGE SCALE GENOMIC DNA]</scope>
    <source>
        <strain evidence="8 9">DSM 21039</strain>
    </source>
</reference>
<dbReference type="CDD" id="cd08977">
    <property type="entry name" value="SusD"/>
    <property type="match status" value="1"/>
</dbReference>
<comment type="similarity">
    <text evidence="2">Belongs to the SusD family.</text>
</comment>
<evidence type="ECO:0000313" key="8">
    <source>
        <dbReference type="EMBL" id="SEK88992.1"/>
    </source>
</evidence>
<dbReference type="Pfam" id="PF14322">
    <property type="entry name" value="SusD-like_3"/>
    <property type="match status" value="1"/>
</dbReference>
<feature type="domain" description="SusD-like N-terminal" evidence="7">
    <location>
        <begin position="38"/>
        <end position="235"/>
    </location>
</feature>
<dbReference type="GO" id="GO:0009279">
    <property type="term" value="C:cell outer membrane"/>
    <property type="evidence" value="ECO:0007669"/>
    <property type="project" value="UniProtKB-SubCell"/>
</dbReference>
<evidence type="ECO:0000259" key="6">
    <source>
        <dbReference type="Pfam" id="PF07980"/>
    </source>
</evidence>
<keyword evidence="9" id="KW-1185">Reference proteome</keyword>
<dbReference type="EMBL" id="FOBB01000001">
    <property type="protein sequence ID" value="SEK88992.1"/>
    <property type="molecule type" value="Genomic_DNA"/>
</dbReference>
<dbReference type="InterPro" id="IPR011990">
    <property type="entry name" value="TPR-like_helical_dom_sf"/>
</dbReference>
<evidence type="ECO:0000256" key="3">
    <source>
        <dbReference type="ARBA" id="ARBA00022729"/>
    </source>
</evidence>
<name>A0A1H7KQE7_9BACT</name>
<dbReference type="AlphaFoldDB" id="A0A1H7KQE7"/>
<evidence type="ECO:0000256" key="1">
    <source>
        <dbReference type="ARBA" id="ARBA00004442"/>
    </source>
</evidence>
<keyword evidence="5" id="KW-0998">Cell outer membrane</keyword>
<dbReference type="STRING" id="573321.SAMN04488505_1011080"/>
<protein>
    <submittedName>
        <fullName evidence="8">SusD family protein</fullName>
    </submittedName>
</protein>
<dbReference type="Gene3D" id="1.25.40.390">
    <property type="match status" value="1"/>
</dbReference>
<dbReference type="Proteomes" id="UP000198984">
    <property type="component" value="Unassembled WGS sequence"/>
</dbReference>
<organism evidence="8 9">
    <name type="scientific">Chitinophaga rupis</name>
    <dbReference type="NCBI Taxonomy" id="573321"/>
    <lineage>
        <taxon>Bacteria</taxon>
        <taxon>Pseudomonadati</taxon>
        <taxon>Bacteroidota</taxon>
        <taxon>Chitinophagia</taxon>
        <taxon>Chitinophagales</taxon>
        <taxon>Chitinophagaceae</taxon>
        <taxon>Chitinophaga</taxon>
    </lineage>
</organism>
<evidence type="ECO:0000256" key="4">
    <source>
        <dbReference type="ARBA" id="ARBA00023136"/>
    </source>
</evidence>
<dbReference type="InterPro" id="IPR033985">
    <property type="entry name" value="SusD-like_N"/>
</dbReference>
<evidence type="ECO:0000259" key="7">
    <source>
        <dbReference type="Pfam" id="PF14322"/>
    </source>
</evidence>
<dbReference type="InterPro" id="IPR012944">
    <property type="entry name" value="SusD_RagB_dom"/>
</dbReference>
<keyword evidence="3" id="KW-0732">Signal</keyword>
<evidence type="ECO:0000256" key="5">
    <source>
        <dbReference type="ARBA" id="ARBA00023237"/>
    </source>
</evidence>
<dbReference type="Pfam" id="PF07980">
    <property type="entry name" value="SusD_RagB"/>
    <property type="match status" value="1"/>
</dbReference>
<sequence length="459" mass="50478">MRSYFSRYIYSAVIVAMVAITPACNKKLDVVPGQNISPDQITTAGDVDATILGAYKSMQHYNAYGERYFLISDMMANSSELEFVGTFQNYADIFFHRQQKTNSIPEGIWDRSYQIINACNIVLDKIDLVTDADMKAQLTGEAKFIRAIAYYNLSGLFGKPYSDGNLNTNLAVPLVLEPVLSSDDISKGDVARATVGEVYTVIENDLKDAAANLPESNDTRANKFAAWAFLARLYMAEAKYPLAAAAADSVIESGMFNLTANFSQAFGNSANSSEDIFAIQQTNQSNAGTENNGMTTFYGSYPTGRGDVQVNTAILDLYEDGDDRKAFVYDGGSISGIDGVYTGKWATLYSNLPVVRLAEMYLTRAEANIRNGSAVGDAPLNDVNTVRSRSHATPLATVTANDVVQERFRELPYEGDKLWTIKRLKLSTGTRPYNDPKLTLPIPQREIDVNGKLQQNDSY</sequence>
<accession>A0A1H7KQE7</accession>
<feature type="domain" description="RagB/SusD" evidence="6">
    <location>
        <begin position="350"/>
        <end position="427"/>
    </location>
</feature>
<dbReference type="SUPFAM" id="SSF48452">
    <property type="entry name" value="TPR-like"/>
    <property type="match status" value="1"/>
</dbReference>
<evidence type="ECO:0000313" key="9">
    <source>
        <dbReference type="Proteomes" id="UP000198984"/>
    </source>
</evidence>